<protein>
    <submittedName>
        <fullName evidence="3">Uncharacterized protein</fullName>
    </submittedName>
</protein>
<feature type="transmembrane region" description="Helical" evidence="2">
    <location>
        <begin position="195"/>
        <end position="216"/>
    </location>
</feature>
<gene>
    <name evidence="3" type="ORF">Ato02nite_089260</name>
</gene>
<feature type="transmembrane region" description="Helical" evidence="2">
    <location>
        <begin position="222"/>
        <end position="241"/>
    </location>
</feature>
<reference evidence="3 4" key="1">
    <citation type="submission" date="2021-03" db="EMBL/GenBank/DDBJ databases">
        <title>Whole genome shotgun sequence of Actinoplanes toevensis NBRC 105298.</title>
        <authorList>
            <person name="Komaki H."/>
            <person name="Tamura T."/>
        </authorList>
    </citation>
    <scope>NUCLEOTIDE SEQUENCE [LARGE SCALE GENOMIC DNA]</scope>
    <source>
        <strain evidence="3 4">NBRC 105298</strain>
    </source>
</reference>
<evidence type="ECO:0000256" key="1">
    <source>
        <dbReference type="SAM" id="MobiDB-lite"/>
    </source>
</evidence>
<keyword evidence="2" id="KW-0472">Membrane</keyword>
<dbReference type="EMBL" id="BOQN01000134">
    <property type="protein sequence ID" value="GIM97133.1"/>
    <property type="molecule type" value="Genomic_DNA"/>
</dbReference>
<evidence type="ECO:0000313" key="3">
    <source>
        <dbReference type="EMBL" id="GIM97133.1"/>
    </source>
</evidence>
<proteinExistence type="predicted"/>
<sequence length="313" mass="35708">MIPGTLATLSTVFRRRFLFNALLPTTVFAGVLALVVIQNVGSMRIVGAWWGRLDAISKAVTLLTVSAIVWFLAVAVASQWRTIVQIFEGYPLIRLFGRNAPGIDWHRKRRWELWEGENDDHERAFHRYTLIEDASEEAEEGEVLPTTLGNILLAGERYALSRYEMDTIQFWPRLFPLLPAEFRAEYEEFIVEYEFPLVVSFLSATTGFIGAAVTLLCGGPPLLFAVCFIGGALIAYLFYVLSFSAAEELAEQQRTAFDLYRHLLLEQWPTPPDVRDERAAFKEITGFIVNNSPPSWGRPQSLHRRRRRRDHGE</sequence>
<dbReference type="Proteomes" id="UP000677082">
    <property type="component" value="Unassembled WGS sequence"/>
</dbReference>
<dbReference type="AlphaFoldDB" id="A0A919WBP2"/>
<keyword evidence="2" id="KW-1133">Transmembrane helix</keyword>
<keyword evidence="4" id="KW-1185">Reference proteome</keyword>
<organism evidence="3 4">
    <name type="scientific">Paractinoplanes toevensis</name>
    <dbReference type="NCBI Taxonomy" id="571911"/>
    <lineage>
        <taxon>Bacteria</taxon>
        <taxon>Bacillati</taxon>
        <taxon>Actinomycetota</taxon>
        <taxon>Actinomycetes</taxon>
        <taxon>Micromonosporales</taxon>
        <taxon>Micromonosporaceae</taxon>
        <taxon>Paractinoplanes</taxon>
    </lineage>
</organism>
<keyword evidence="2" id="KW-0812">Transmembrane</keyword>
<evidence type="ECO:0000256" key="2">
    <source>
        <dbReference type="SAM" id="Phobius"/>
    </source>
</evidence>
<feature type="transmembrane region" description="Helical" evidence="2">
    <location>
        <begin position="56"/>
        <end position="77"/>
    </location>
</feature>
<evidence type="ECO:0000313" key="4">
    <source>
        <dbReference type="Proteomes" id="UP000677082"/>
    </source>
</evidence>
<feature type="transmembrane region" description="Helical" evidence="2">
    <location>
        <begin position="17"/>
        <end position="36"/>
    </location>
</feature>
<feature type="region of interest" description="Disordered" evidence="1">
    <location>
        <begin position="292"/>
        <end position="313"/>
    </location>
</feature>
<feature type="compositionally biased region" description="Basic residues" evidence="1">
    <location>
        <begin position="301"/>
        <end position="313"/>
    </location>
</feature>
<accession>A0A919WBP2</accession>
<dbReference type="RefSeq" id="WP_213012787.1">
    <property type="nucleotide sequence ID" value="NZ_BOQN01000134.1"/>
</dbReference>
<name>A0A919WBP2_9ACTN</name>
<comment type="caution">
    <text evidence="3">The sequence shown here is derived from an EMBL/GenBank/DDBJ whole genome shotgun (WGS) entry which is preliminary data.</text>
</comment>